<dbReference type="InterPro" id="IPR010982">
    <property type="entry name" value="Lambda_DNA-bd_dom_sf"/>
</dbReference>
<dbReference type="GO" id="GO:0003677">
    <property type="term" value="F:DNA binding"/>
    <property type="evidence" value="ECO:0007669"/>
    <property type="project" value="InterPro"/>
</dbReference>
<accession>A0A6I2TU93</accession>
<dbReference type="SMART" id="SM00530">
    <property type="entry name" value="HTH_XRE"/>
    <property type="match status" value="1"/>
</dbReference>
<organism evidence="2 3">
    <name type="scientific">Segatella copri</name>
    <dbReference type="NCBI Taxonomy" id="165179"/>
    <lineage>
        <taxon>Bacteria</taxon>
        <taxon>Pseudomonadati</taxon>
        <taxon>Bacteroidota</taxon>
        <taxon>Bacteroidia</taxon>
        <taxon>Bacteroidales</taxon>
        <taxon>Prevotellaceae</taxon>
        <taxon>Segatella</taxon>
    </lineage>
</organism>
<dbReference type="Gene3D" id="1.10.260.40">
    <property type="entry name" value="lambda repressor-like DNA-binding domains"/>
    <property type="match status" value="1"/>
</dbReference>
<evidence type="ECO:0000313" key="2">
    <source>
        <dbReference type="EMBL" id="MST77361.1"/>
    </source>
</evidence>
<dbReference type="Pfam" id="PF13560">
    <property type="entry name" value="HTH_31"/>
    <property type="match status" value="1"/>
</dbReference>
<evidence type="ECO:0000313" key="3">
    <source>
        <dbReference type="Proteomes" id="UP000450161"/>
    </source>
</evidence>
<dbReference type="Proteomes" id="UP000450161">
    <property type="component" value="Unassembled WGS sequence"/>
</dbReference>
<gene>
    <name evidence="2" type="ORF">FYJ72_06630</name>
</gene>
<feature type="domain" description="HTH cro/C1-type" evidence="1">
    <location>
        <begin position="7"/>
        <end position="61"/>
    </location>
</feature>
<dbReference type="AlphaFoldDB" id="A0A6I2TU93"/>
<name>A0A6I2TU93_9BACT</name>
<dbReference type="CDD" id="cd00093">
    <property type="entry name" value="HTH_XRE"/>
    <property type="match status" value="1"/>
</dbReference>
<comment type="caution">
    <text evidence="2">The sequence shown here is derived from an EMBL/GenBank/DDBJ whole genome shotgun (WGS) entry which is preliminary data.</text>
</comment>
<proteinExistence type="predicted"/>
<dbReference type="RefSeq" id="WP_154480833.1">
    <property type="nucleotide sequence ID" value="NZ_VUNF01000009.1"/>
</dbReference>
<dbReference type="InterPro" id="IPR001387">
    <property type="entry name" value="Cro/C1-type_HTH"/>
</dbReference>
<dbReference type="EMBL" id="VUNF01000009">
    <property type="protein sequence ID" value="MST77361.1"/>
    <property type="molecule type" value="Genomic_DNA"/>
</dbReference>
<protein>
    <submittedName>
        <fullName evidence="2">Helix-turn-helix transcriptional regulator</fullName>
    </submittedName>
</protein>
<reference evidence="2 3" key="1">
    <citation type="submission" date="2019-08" db="EMBL/GenBank/DDBJ databases">
        <title>In-depth cultivation of the pig gut microbiome towards novel bacterial diversity and tailored functional studies.</title>
        <authorList>
            <person name="Wylensek D."/>
            <person name="Hitch T.C.A."/>
            <person name="Clavel T."/>
        </authorList>
    </citation>
    <scope>NUCLEOTIDE SEQUENCE [LARGE SCALE GENOMIC DNA]</scope>
    <source>
        <strain evidence="2 3">LKV-178-WT-2C</strain>
    </source>
</reference>
<dbReference type="PROSITE" id="PS50943">
    <property type="entry name" value="HTH_CROC1"/>
    <property type="match status" value="1"/>
</dbReference>
<sequence length="97" mass="11268">MLLGNKIRSLRDEQGILQRQVAAYLEIDTPMFSKIERGDRRAKRSQVLQLAKFFHVDEKELLILWLADRILDAIEGEKELQLYAIEVVKCELAKADL</sequence>
<evidence type="ECO:0000259" key="1">
    <source>
        <dbReference type="PROSITE" id="PS50943"/>
    </source>
</evidence>
<dbReference type="SUPFAM" id="SSF47413">
    <property type="entry name" value="lambda repressor-like DNA-binding domains"/>
    <property type="match status" value="1"/>
</dbReference>